<dbReference type="GO" id="GO:0000175">
    <property type="term" value="F:3'-5'-RNA exonuclease activity"/>
    <property type="evidence" value="ECO:0007669"/>
    <property type="project" value="TreeGrafter"/>
</dbReference>
<evidence type="ECO:0000256" key="5">
    <source>
        <dbReference type="ARBA" id="ARBA00029543"/>
    </source>
</evidence>
<gene>
    <name evidence="8" type="primary">USB1</name>
    <name evidence="8" type="ORF">OC842_002600</name>
</gene>
<comment type="caution">
    <text evidence="8">The sequence shown here is derived from an EMBL/GenBank/DDBJ whole genome shotgun (WGS) entry which is preliminary data.</text>
</comment>
<dbReference type="GO" id="GO:0016829">
    <property type="term" value="F:lyase activity"/>
    <property type="evidence" value="ECO:0007669"/>
    <property type="project" value="UniProtKB-KW"/>
</dbReference>
<reference evidence="8" key="1">
    <citation type="journal article" date="2023" name="PhytoFront">
        <title>Draft Genome Resources of Seven Strains of Tilletia horrida, Causal Agent of Kernel Smut of Rice.</title>
        <authorList>
            <person name="Khanal S."/>
            <person name="Antony Babu S."/>
            <person name="Zhou X.G."/>
        </authorList>
    </citation>
    <scope>NUCLEOTIDE SEQUENCE</scope>
    <source>
        <strain evidence="8">TX3</strain>
    </source>
</reference>
<sequence length="348" mass="37239">MSSSARLVQYGSSDEEDGDSSGSGSGDARSKDTLTSIGPARASSASTAAFARPSAKRRKLSGFVSSTPSPSPSLSTPLAATASSSETKTLAQASAQKTLKPGQIEGDWLCHAFVRVPLCEDVRTCLQSIVKDLVDACNTTEGGGGGEIIQLTVEGIDADAPVQARGTCDGSDNASAAPERRALSDFHISLTRPILVRPHEREEFRRIIRDTLGDHSRFNIHFAKLITLVNDDRSRLFFALEAGMGWEGLHTLTTALNKPLSSAFRAKAYYTEARYHASFASVALPTRSDDSADATARRWERIAGDIDKAHARTLSRCPPFAADCVGIRVGSHVTELFLQPGQSQTVTR</sequence>
<dbReference type="PANTHER" id="PTHR13522">
    <property type="entry name" value="U6 SNRNA PHOSPHODIESTERASE 1"/>
    <property type="match status" value="1"/>
</dbReference>
<keyword evidence="1" id="KW-0540">Nuclease</keyword>
<protein>
    <recommendedName>
        <fullName evidence="5">U6 snRNA phosphodiesterase 1</fullName>
    </recommendedName>
    <alternativeName>
        <fullName evidence="6">3'-5' RNA exonuclease USB1</fullName>
    </alternativeName>
</protein>
<feature type="region of interest" description="Disordered" evidence="7">
    <location>
        <begin position="1"/>
        <end position="82"/>
    </location>
</feature>
<keyword evidence="3" id="KW-0456">Lyase</keyword>
<name>A0AAN6GCY1_9BASI</name>
<evidence type="ECO:0000256" key="6">
    <source>
        <dbReference type="ARBA" id="ARBA00030030"/>
    </source>
</evidence>
<evidence type="ECO:0000313" key="8">
    <source>
        <dbReference type="EMBL" id="KAK0534550.1"/>
    </source>
</evidence>
<dbReference type="GO" id="GO:0034477">
    <property type="term" value="P:U6 snRNA 3'-end processing"/>
    <property type="evidence" value="ECO:0007669"/>
    <property type="project" value="InterPro"/>
</dbReference>
<evidence type="ECO:0000256" key="7">
    <source>
        <dbReference type="SAM" id="MobiDB-lite"/>
    </source>
</evidence>
<dbReference type="AlphaFoldDB" id="A0AAN6GCY1"/>
<evidence type="ECO:0000256" key="4">
    <source>
        <dbReference type="ARBA" id="ARBA00023242"/>
    </source>
</evidence>
<keyword evidence="4" id="KW-0539">Nucleus</keyword>
<evidence type="ECO:0000256" key="1">
    <source>
        <dbReference type="ARBA" id="ARBA00022722"/>
    </source>
</evidence>
<proteinExistence type="predicted"/>
<dbReference type="InterPro" id="IPR027521">
    <property type="entry name" value="Usb1"/>
</dbReference>
<evidence type="ECO:0000256" key="2">
    <source>
        <dbReference type="ARBA" id="ARBA00022801"/>
    </source>
</evidence>
<dbReference type="Proteomes" id="UP001176521">
    <property type="component" value="Unassembled WGS sequence"/>
</dbReference>
<accession>A0AAN6GCY1</accession>
<dbReference type="EMBL" id="JAPDMQ010000114">
    <property type="protein sequence ID" value="KAK0534550.1"/>
    <property type="molecule type" value="Genomic_DNA"/>
</dbReference>
<keyword evidence="8" id="KW-0269">Exonuclease</keyword>
<dbReference type="GO" id="GO:0005634">
    <property type="term" value="C:nucleus"/>
    <property type="evidence" value="ECO:0007669"/>
    <property type="project" value="TreeGrafter"/>
</dbReference>
<dbReference type="Gene3D" id="3.90.1140.10">
    <property type="entry name" value="Cyclic phosphodiesterase"/>
    <property type="match status" value="1"/>
</dbReference>
<dbReference type="Pfam" id="PF09749">
    <property type="entry name" value="HVSL"/>
    <property type="match status" value="1"/>
</dbReference>
<organism evidence="8 9">
    <name type="scientific">Tilletia horrida</name>
    <dbReference type="NCBI Taxonomy" id="155126"/>
    <lineage>
        <taxon>Eukaryota</taxon>
        <taxon>Fungi</taxon>
        <taxon>Dikarya</taxon>
        <taxon>Basidiomycota</taxon>
        <taxon>Ustilaginomycotina</taxon>
        <taxon>Exobasidiomycetes</taxon>
        <taxon>Tilletiales</taxon>
        <taxon>Tilletiaceae</taxon>
        <taxon>Tilletia</taxon>
    </lineage>
</organism>
<keyword evidence="9" id="KW-1185">Reference proteome</keyword>
<keyword evidence="2" id="KW-0378">Hydrolase</keyword>
<dbReference type="PANTHER" id="PTHR13522:SF3">
    <property type="entry name" value="U6 SNRNA PHOSPHODIESTERASE 1"/>
    <property type="match status" value="1"/>
</dbReference>
<evidence type="ECO:0000256" key="3">
    <source>
        <dbReference type="ARBA" id="ARBA00023239"/>
    </source>
</evidence>
<evidence type="ECO:0000313" key="9">
    <source>
        <dbReference type="Proteomes" id="UP001176521"/>
    </source>
</evidence>
<feature type="compositionally biased region" description="Low complexity" evidence="7">
    <location>
        <begin position="39"/>
        <end position="53"/>
    </location>
</feature>
<feature type="compositionally biased region" description="Low complexity" evidence="7">
    <location>
        <begin position="65"/>
        <end position="82"/>
    </location>
</feature>